<accession>A0AAN8WUD5</accession>
<dbReference type="Proteomes" id="UP001381693">
    <property type="component" value="Unassembled WGS sequence"/>
</dbReference>
<dbReference type="Pfam" id="PF01501">
    <property type="entry name" value="Glyco_transf_8"/>
    <property type="match status" value="1"/>
</dbReference>
<keyword evidence="14" id="KW-1185">Reference proteome</keyword>
<dbReference type="InterPro" id="IPR002495">
    <property type="entry name" value="Glyco_trans_8"/>
</dbReference>
<keyword evidence="7" id="KW-1133">Transmembrane helix</keyword>
<evidence type="ECO:0000256" key="3">
    <source>
        <dbReference type="ARBA" id="ARBA00022676"/>
    </source>
</evidence>
<keyword evidence="6" id="KW-0735">Signal-anchor</keyword>
<evidence type="ECO:0000256" key="1">
    <source>
        <dbReference type="ARBA" id="ARBA00004606"/>
    </source>
</evidence>
<evidence type="ECO:0000313" key="14">
    <source>
        <dbReference type="Proteomes" id="UP001381693"/>
    </source>
</evidence>
<comment type="similarity">
    <text evidence="2">Belongs to the glycosyltransferase 8 family.</text>
</comment>
<keyword evidence="9" id="KW-0325">Glycoprotein</keyword>
<comment type="function">
    <text evidence="10">Glycosyltransferase which elongates the O-linked glucose attached to EGF-like repeats in the extracellular domain of Notch proteins by catalyzing the addition of xylose.</text>
</comment>
<evidence type="ECO:0000256" key="8">
    <source>
        <dbReference type="ARBA" id="ARBA00023136"/>
    </source>
</evidence>
<dbReference type="GO" id="GO:0016020">
    <property type="term" value="C:membrane"/>
    <property type="evidence" value="ECO:0007669"/>
    <property type="project" value="UniProtKB-SubCell"/>
</dbReference>
<evidence type="ECO:0000256" key="6">
    <source>
        <dbReference type="ARBA" id="ARBA00022968"/>
    </source>
</evidence>
<dbReference type="SUPFAM" id="SSF53448">
    <property type="entry name" value="Nucleotide-diphospho-sugar transferases"/>
    <property type="match status" value="1"/>
</dbReference>
<evidence type="ECO:0000256" key="4">
    <source>
        <dbReference type="ARBA" id="ARBA00022679"/>
    </source>
</evidence>
<evidence type="ECO:0000256" key="7">
    <source>
        <dbReference type="ARBA" id="ARBA00022989"/>
    </source>
</evidence>
<dbReference type="AlphaFoldDB" id="A0AAN8WUD5"/>
<dbReference type="EC" id="2.4.2.42" evidence="11"/>
<keyword evidence="5" id="KW-0812">Transmembrane</keyword>
<dbReference type="GO" id="GO:0140563">
    <property type="term" value="F:UDP-D-xylose:beta-D-glucoside alpha-1,3-D-xylosyltransferase activity"/>
    <property type="evidence" value="ECO:0007669"/>
    <property type="project" value="UniProtKB-EC"/>
</dbReference>
<keyword evidence="3" id="KW-0328">Glycosyltransferase</keyword>
<evidence type="ECO:0000256" key="5">
    <source>
        <dbReference type="ARBA" id="ARBA00022692"/>
    </source>
</evidence>
<dbReference type="EMBL" id="JAXCGZ010015327">
    <property type="protein sequence ID" value="KAK7070526.1"/>
    <property type="molecule type" value="Genomic_DNA"/>
</dbReference>
<dbReference type="InterPro" id="IPR029044">
    <property type="entry name" value="Nucleotide-diphossugar_trans"/>
</dbReference>
<keyword evidence="4" id="KW-0808">Transferase</keyword>
<comment type="subcellular location">
    <subcellularLocation>
        <location evidence="1">Membrane</location>
        <topology evidence="1">Single-pass type II membrane protein</topology>
    </subcellularLocation>
</comment>
<dbReference type="Gene3D" id="3.90.550.10">
    <property type="entry name" value="Spore Coat Polysaccharide Biosynthesis Protein SpsA, Chain A"/>
    <property type="match status" value="1"/>
</dbReference>
<comment type="caution">
    <text evidence="13">The sequence shown here is derived from an EMBL/GenBank/DDBJ whole genome shotgun (WGS) entry which is preliminary data.</text>
</comment>
<organism evidence="13 14">
    <name type="scientific">Halocaridina rubra</name>
    <name type="common">Hawaiian red shrimp</name>
    <dbReference type="NCBI Taxonomy" id="373956"/>
    <lineage>
        <taxon>Eukaryota</taxon>
        <taxon>Metazoa</taxon>
        <taxon>Ecdysozoa</taxon>
        <taxon>Arthropoda</taxon>
        <taxon>Crustacea</taxon>
        <taxon>Multicrustacea</taxon>
        <taxon>Malacostraca</taxon>
        <taxon>Eumalacostraca</taxon>
        <taxon>Eucarida</taxon>
        <taxon>Decapoda</taxon>
        <taxon>Pleocyemata</taxon>
        <taxon>Caridea</taxon>
        <taxon>Atyoidea</taxon>
        <taxon>Atyidae</taxon>
        <taxon>Halocaridina</taxon>
    </lineage>
</organism>
<evidence type="ECO:0000256" key="11">
    <source>
        <dbReference type="ARBA" id="ARBA00038854"/>
    </source>
</evidence>
<proteinExistence type="inferred from homology"/>
<keyword evidence="8" id="KW-0472">Membrane</keyword>
<comment type="catalytic activity">
    <reaction evidence="12">
        <text>3-O-(beta-D-glucosyl)-L-seryl-[EGF-like domain protein] + UDP-alpha-D-xylose = 3-O-[alpha-D-xylosyl-(1-&gt;3)-beta-D-glucosyl]-L-seryl-[EGF-like domain protein] + UDP + H(+)</text>
        <dbReference type="Rhea" id="RHEA:56064"/>
        <dbReference type="Rhea" id="RHEA-COMP:14610"/>
        <dbReference type="Rhea" id="RHEA-COMP:14611"/>
        <dbReference type="ChEBI" id="CHEBI:15378"/>
        <dbReference type="ChEBI" id="CHEBI:57632"/>
        <dbReference type="ChEBI" id="CHEBI:58223"/>
        <dbReference type="ChEBI" id="CHEBI:140575"/>
        <dbReference type="ChEBI" id="CHEBI:140576"/>
        <dbReference type="EC" id="2.4.2.42"/>
    </reaction>
</comment>
<dbReference type="PANTHER" id="PTHR46012">
    <property type="entry name" value="IP22168P"/>
    <property type="match status" value="1"/>
</dbReference>
<dbReference type="PANTHER" id="PTHR46012:SF2">
    <property type="entry name" value="IP22168P"/>
    <property type="match status" value="1"/>
</dbReference>
<evidence type="ECO:0000256" key="12">
    <source>
        <dbReference type="ARBA" id="ARBA00049181"/>
    </source>
</evidence>
<name>A0AAN8WUD5_HALRR</name>
<reference evidence="13 14" key="1">
    <citation type="submission" date="2023-11" db="EMBL/GenBank/DDBJ databases">
        <title>Halocaridina rubra genome assembly.</title>
        <authorList>
            <person name="Smith C."/>
        </authorList>
    </citation>
    <scope>NUCLEOTIDE SEQUENCE [LARGE SCALE GENOMIC DNA]</scope>
    <source>
        <strain evidence="13">EP-1</strain>
        <tissue evidence="13">Whole</tissue>
    </source>
</reference>
<dbReference type="InterPro" id="IPR051993">
    <property type="entry name" value="Glycosyltransferase_8"/>
</dbReference>
<gene>
    <name evidence="13" type="primary">GXYLT1_2</name>
    <name evidence="13" type="ORF">SK128_015874</name>
</gene>
<evidence type="ECO:0000256" key="9">
    <source>
        <dbReference type="ARBA" id="ARBA00023180"/>
    </source>
</evidence>
<sequence>MHSRFHIVSSSLSVYEQITNITTDWPEEYKRKIIFDSWKSVYHPPDIPSISALKMCATARLFLPYVFQDLDSVIFVDTDMLFLRPPETLWQLFKNFTEEQIAGMVPSYYLYKKPTFKRRFPTFGKSGLNGGLMLMNLTRMRNFPKGWLASIKESLDKYQKLFILADQDILVNVFSEDNSKYLNEMSCEWNFRYRLCANKLRCKGVGANGVGLLHGNAMSFMGAKSAAFTDLFRAWETYNLQTPVLELLTKMEEAFNKTKRGGCYAMPNAKEVFLKGFKASIDSDPKNKNDTAL</sequence>
<evidence type="ECO:0000256" key="10">
    <source>
        <dbReference type="ARBA" id="ARBA00037301"/>
    </source>
</evidence>
<protein>
    <recommendedName>
        <fullName evidence="11">UDP-D-xylose:beta-D-glucoside alpha-1,3-D-xylosyltransferase</fullName>
        <ecNumber evidence="11">2.4.2.42</ecNumber>
    </recommendedName>
</protein>
<evidence type="ECO:0000256" key="2">
    <source>
        <dbReference type="ARBA" id="ARBA00006351"/>
    </source>
</evidence>
<dbReference type="GO" id="GO:0016266">
    <property type="term" value="P:protein O-linked glycosylation via N-acetyl-galactosamine"/>
    <property type="evidence" value="ECO:0007669"/>
    <property type="project" value="TreeGrafter"/>
</dbReference>
<evidence type="ECO:0000313" key="13">
    <source>
        <dbReference type="EMBL" id="KAK7070526.1"/>
    </source>
</evidence>